<proteinExistence type="inferred from homology"/>
<reference evidence="2 3" key="1">
    <citation type="submission" date="2024-02" db="EMBL/GenBank/DDBJ databases">
        <title>De novo assembly and annotation of 12 fungi associated with fruit tree decline syndrome in Ontario, Canada.</title>
        <authorList>
            <person name="Sulman M."/>
            <person name="Ellouze W."/>
            <person name="Ilyukhin E."/>
        </authorList>
    </citation>
    <scope>NUCLEOTIDE SEQUENCE [LARGE SCALE GENOMIC DNA]</scope>
    <source>
        <strain evidence="2 3">M97-236</strain>
    </source>
</reference>
<comment type="similarity">
    <text evidence="1">Belongs to the proline racemase family.</text>
</comment>
<dbReference type="PANTHER" id="PTHR33442:SF5">
    <property type="entry name" value="BIFUNCTIONAL TRANS-3-HYDROXY-L-PROLINE DEHYDRATASE_2-EPIMERASE"/>
    <property type="match status" value="1"/>
</dbReference>
<evidence type="ECO:0000313" key="3">
    <source>
        <dbReference type="Proteomes" id="UP001521222"/>
    </source>
</evidence>
<dbReference type="InterPro" id="IPR008794">
    <property type="entry name" value="Pro_racemase_fam"/>
</dbReference>
<keyword evidence="3" id="KW-1185">Reference proteome</keyword>
<evidence type="ECO:0000256" key="1">
    <source>
        <dbReference type="ARBA" id="ARBA00007529"/>
    </source>
</evidence>
<sequence length="249" mass="26778">MAAVGNSVAACRKGELEQLRETLKALESIGPSPQVPTQLSPDDSNEAFALQPFDSNQPVTIGSMQSEVEYKSTHSFDMEDVLNNEQLEAVANAMDLNGLDWTWAAKAGMLEMKETITGLILEVVAGVIEITAKCENGTVKTMAFENVLAFVYTLDHKANIPGLQVVSVDVALGGMHYVLVDAVSVDLAIKHKHGPELVPLGALINAAVIESLEPVHLENNKMRGVTILEWTKPLQTGAKGIKVPKNPIV</sequence>
<accession>A0ABR3S4A6</accession>
<dbReference type="PANTHER" id="PTHR33442">
    <property type="entry name" value="TRANS-3-HYDROXY-L-PROLINE DEHYDRATASE"/>
    <property type="match status" value="1"/>
</dbReference>
<gene>
    <name evidence="2" type="ORF">SLS59_000919</name>
</gene>
<comment type="caution">
    <text evidence="2">The sequence shown here is derived from an EMBL/GenBank/DDBJ whole genome shotgun (WGS) entry which is preliminary data.</text>
</comment>
<organism evidence="2 3">
    <name type="scientific">Nothophoma quercina</name>
    <dbReference type="NCBI Taxonomy" id="749835"/>
    <lineage>
        <taxon>Eukaryota</taxon>
        <taxon>Fungi</taxon>
        <taxon>Dikarya</taxon>
        <taxon>Ascomycota</taxon>
        <taxon>Pezizomycotina</taxon>
        <taxon>Dothideomycetes</taxon>
        <taxon>Pleosporomycetidae</taxon>
        <taxon>Pleosporales</taxon>
        <taxon>Pleosporineae</taxon>
        <taxon>Didymellaceae</taxon>
        <taxon>Nothophoma</taxon>
    </lineage>
</organism>
<dbReference type="SUPFAM" id="SSF54506">
    <property type="entry name" value="Diaminopimelate epimerase-like"/>
    <property type="match status" value="1"/>
</dbReference>
<dbReference type="Pfam" id="PF05544">
    <property type="entry name" value="Pro_racemase"/>
    <property type="match status" value="1"/>
</dbReference>
<dbReference type="EMBL" id="JAKIXB020000002">
    <property type="protein sequence ID" value="KAL1611278.1"/>
    <property type="molecule type" value="Genomic_DNA"/>
</dbReference>
<evidence type="ECO:0000313" key="2">
    <source>
        <dbReference type="EMBL" id="KAL1611278.1"/>
    </source>
</evidence>
<dbReference type="Proteomes" id="UP001521222">
    <property type="component" value="Unassembled WGS sequence"/>
</dbReference>
<name>A0ABR3S4A6_9PLEO</name>
<protein>
    <submittedName>
        <fullName evidence="2">Uncharacterized protein</fullName>
    </submittedName>
</protein>
<dbReference type="Gene3D" id="3.10.310.10">
    <property type="entry name" value="Diaminopimelate Epimerase, Chain A, domain 1"/>
    <property type="match status" value="1"/>
</dbReference>